<dbReference type="SMART" id="SM00342">
    <property type="entry name" value="HTH_ARAC"/>
    <property type="match status" value="1"/>
</dbReference>
<dbReference type="Pfam" id="PF06719">
    <property type="entry name" value="AraC_N"/>
    <property type="match status" value="1"/>
</dbReference>
<comment type="caution">
    <text evidence="4">The sequence shown here is derived from an EMBL/GenBank/DDBJ whole genome shotgun (WGS) entry which is preliminary data.</text>
</comment>
<name>A0ABW0L2M8_9BURK</name>
<sequence>MSESRQQRIVRLLEALAPCEGYTLSALDGVRFMRADVPIARVPVLYEPSIVIVCQGRKRGFLGDAVYVYDPQHYLVLSVPLPFESDTLASREEPMLAVAISIDLKLAAELVLALDARHRQQPSAAAGICSTPLNEEMSDALLRLLTALSSRDDALILGPGIVRELLYRVLTGPQGAAVHAALNQQSHFGRIGKALRRIHASFDRPVDVATLARDAGMSVAAFHAHFKAVTRSTPIQYLKTTRLHKARLLMVQDGVSAATASHLVGYESSSQFSREFKRFFGRTPATEAAVMKNALIQLPAQPTAYVTVQ</sequence>
<dbReference type="Pfam" id="PF12833">
    <property type="entry name" value="HTH_18"/>
    <property type="match status" value="1"/>
</dbReference>
<reference evidence="5" key="1">
    <citation type="journal article" date="2019" name="Int. J. Syst. Evol. Microbiol.">
        <title>The Global Catalogue of Microorganisms (GCM) 10K type strain sequencing project: providing services to taxonomists for standard genome sequencing and annotation.</title>
        <authorList>
            <consortium name="The Broad Institute Genomics Platform"/>
            <consortium name="The Broad Institute Genome Sequencing Center for Infectious Disease"/>
            <person name="Wu L."/>
            <person name="Ma J."/>
        </authorList>
    </citation>
    <scope>NUCLEOTIDE SEQUENCE [LARGE SCALE GENOMIC DNA]</scope>
    <source>
        <strain evidence="5">KACC 12649</strain>
    </source>
</reference>
<organism evidence="4 5">
    <name type="scientific">Massilia niabensis</name>
    <dbReference type="NCBI Taxonomy" id="544910"/>
    <lineage>
        <taxon>Bacteria</taxon>
        <taxon>Pseudomonadati</taxon>
        <taxon>Pseudomonadota</taxon>
        <taxon>Betaproteobacteria</taxon>
        <taxon>Burkholderiales</taxon>
        <taxon>Oxalobacteraceae</taxon>
        <taxon>Telluria group</taxon>
        <taxon>Massilia</taxon>
    </lineage>
</organism>
<feature type="domain" description="HTH araC/xylS-type" evidence="3">
    <location>
        <begin position="192"/>
        <end position="290"/>
    </location>
</feature>
<keyword evidence="1" id="KW-0805">Transcription regulation</keyword>
<evidence type="ECO:0000259" key="3">
    <source>
        <dbReference type="PROSITE" id="PS01124"/>
    </source>
</evidence>
<evidence type="ECO:0000313" key="5">
    <source>
        <dbReference type="Proteomes" id="UP001596050"/>
    </source>
</evidence>
<dbReference type="EMBL" id="JBHSMU010000009">
    <property type="protein sequence ID" value="MFC5460040.1"/>
    <property type="molecule type" value="Genomic_DNA"/>
</dbReference>
<dbReference type="InterPro" id="IPR009594">
    <property type="entry name" value="Tscrpt_reg_HTH_AraC_N"/>
</dbReference>
<dbReference type="PROSITE" id="PS01124">
    <property type="entry name" value="HTH_ARAC_FAMILY_2"/>
    <property type="match status" value="1"/>
</dbReference>
<dbReference type="PANTHER" id="PTHR43436:SF2">
    <property type="entry name" value="ARAC_XYLS FAMILY TRANSCRIPTIONAL REGULATOR"/>
    <property type="match status" value="1"/>
</dbReference>
<dbReference type="PANTHER" id="PTHR43436">
    <property type="entry name" value="ARAC-FAMILY TRANSCRIPTIONAL REGULATOR"/>
    <property type="match status" value="1"/>
</dbReference>
<keyword evidence="2" id="KW-0804">Transcription</keyword>
<dbReference type="RefSeq" id="WP_379782485.1">
    <property type="nucleotide sequence ID" value="NZ_JBHSMU010000009.1"/>
</dbReference>
<dbReference type="InterPro" id="IPR009057">
    <property type="entry name" value="Homeodomain-like_sf"/>
</dbReference>
<dbReference type="Gene3D" id="1.10.10.60">
    <property type="entry name" value="Homeodomain-like"/>
    <property type="match status" value="2"/>
</dbReference>
<evidence type="ECO:0000313" key="4">
    <source>
        <dbReference type="EMBL" id="MFC5460040.1"/>
    </source>
</evidence>
<protein>
    <submittedName>
        <fullName evidence="4">AraC family transcriptional regulator N-terminal domain-containing protein</fullName>
    </submittedName>
</protein>
<gene>
    <name evidence="4" type="ORF">ACFPN5_09485</name>
</gene>
<evidence type="ECO:0000256" key="1">
    <source>
        <dbReference type="ARBA" id="ARBA00023015"/>
    </source>
</evidence>
<dbReference type="InterPro" id="IPR018060">
    <property type="entry name" value="HTH_AraC"/>
</dbReference>
<evidence type="ECO:0000256" key="2">
    <source>
        <dbReference type="ARBA" id="ARBA00023163"/>
    </source>
</evidence>
<dbReference type="SUPFAM" id="SSF46689">
    <property type="entry name" value="Homeodomain-like"/>
    <property type="match status" value="2"/>
</dbReference>
<accession>A0ABW0L2M8</accession>
<keyword evidence="5" id="KW-1185">Reference proteome</keyword>
<proteinExistence type="predicted"/>
<dbReference type="Proteomes" id="UP001596050">
    <property type="component" value="Unassembled WGS sequence"/>
</dbReference>